<keyword evidence="8" id="KW-0029">Amino-acid transport</keyword>
<evidence type="ECO:0000256" key="22">
    <source>
        <dbReference type="ARBA" id="ARBA00036982"/>
    </source>
</evidence>
<evidence type="ECO:0000256" key="16">
    <source>
        <dbReference type="ARBA" id="ARBA00036314"/>
    </source>
</evidence>
<feature type="transmembrane region" description="Helical" evidence="35">
    <location>
        <begin position="42"/>
        <end position="62"/>
    </location>
</feature>
<evidence type="ECO:0000256" key="32">
    <source>
        <dbReference type="ARBA" id="ARBA00049184"/>
    </source>
</evidence>
<keyword evidence="3" id="KW-0813">Transport</keyword>
<evidence type="ECO:0000256" key="12">
    <source>
        <dbReference type="ARBA" id="ARBA00035793"/>
    </source>
</evidence>
<dbReference type="PANTHER" id="PTHR11785">
    <property type="entry name" value="AMINO ACID TRANSPORTER"/>
    <property type="match status" value="1"/>
</dbReference>
<evidence type="ECO:0000256" key="11">
    <source>
        <dbReference type="ARBA" id="ARBA00023157"/>
    </source>
</evidence>
<feature type="transmembrane region" description="Helical" evidence="35">
    <location>
        <begin position="452"/>
        <end position="471"/>
    </location>
</feature>
<sequence length="554" mass="60583">MNLGPRKRSSGGGSSHSEPQDSHSGVGKDAEGSSGVALKKQIGLVSACAIIIGNIIGSGIFVSPKGVLENASSVGVAIIVWVITGVITAIGALCYAELGVTIPKSGGDYSYVKDIFGELAGFLRLWIALLVIYPTNQAVIALTFSNYVLQPLFPSCLPPESGLRLLAGVCLMLLTWVNCYSVRWATCVQDVFTAGKLLALGLIIVMGVVQICKGHYYWLEPAHAFETFRDYGVGQIALSFLQGSFAYGGWNFLNYVTEELVDPYRNLPRAIFISIPVVTFVYVFANVAYITAMSPQELLASNAVAVTFGEKLLGVMSWIMPISVALSTFGGVNGSLFTSSRLFFAGAREGHLPRLLAMIHVTRCTPIPALLFTLISTLLMLCTSDIYTLINYVGFINYLFYGVTVAGQIVLRIKEPDLHRPIKVSLIWPVIYLLFWAFLLVFSLYSEPVICGIGLAIMMSGVPVYFLGVYWENKPQCCDIAIGKMTHLCQKLCSVVYPVMKENVEPHGPQNKDGDDDEPSNDNVSHFFWEEKALGENSQKDKHTYSLVLQHLTF</sequence>
<dbReference type="InterPro" id="IPR004760">
    <property type="entry name" value="L_AA_transporter"/>
</dbReference>
<comment type="catalytic activity">
    <reaction evidence="29">
        <text>L-phenylalanine(out) + glycine(in) = L-phenylalanine(in) + glycine(out)</text>
        <dbReference type="Rhea" id="RHEA:71047"/>
        <dbReference type="ChEBI" id="CHEBI:57305"/>
        <dbReference type="ChEBI" id="CHEBI:58095"/>
    </reaction>
</comment>
<keyword evidence="10 35" id="KW-0472">Membrane</keyword>
<evidence type="ECO:0000256" key="13">
    <source>
        <dbReference type="ARBA" id="ARBA00036180"/>
    </source>
</evidence>
<evidence type="ECO:0000256" key="10">
    <source>
        <dbReference type="ARBA" id="ARBA00023136"/>
    </source>
</evidence>
<comment type="catalytic activity">
    <reaction evidence="12">
        <text>L-phenylalanine(out) + L-serine(in) = L-phenylalanine(in) + L-serine(out)</text>
        <dbReference type="Rhea" id="RHEA:71035"/>
        <dbReference type="ChEBI" id="CHEBI:33384"/>
        <dbReference type="ChEBI" id="CHEBI:58095"/>
    </reaction>
</comment>
<dbReference type="FunFam" id="1.20.1740.10:FF:000008">
    <property type="entry name" value="large neutral amino acids transporter small subunit 2"/>
    <property type="match status" value="1"/>
</dbReference>
<evidence type="ECO:0000256" key="15">
    <source>
        <dbReference type="ARBA" id="ARBA00036268"/>
    </source>
</evidence>
<evidence type="ECO:0000256" key="21">
    <source>
        <dbReference type="ARBA" id="ARBA00036891"/>
    </source>
</evidence>
<comment type="catalytic activity">
    <reaction evidence="30">
        <text>L-phenylalanine(out) + L-methionine(in) = L-phenylalanine(in) + L-methionine(out)</text>
        <dbReference type="Rhea" id="RHEA:71039"/>
        <dbReference type="ChEBI" id="CHEBI:57844"/>
        <dbReference type="ChEBI" id="CHEBI:58095"/>
    </reaction>
</comment>
<feature type="transmembrane region" description="Helical" evidence="35">
    <location>
        <begin position="74"/>
        <end position="100"/>
    </location>
</feature>
<organism evidence="36 37">
    <name type="scientific">Sander lucioperca</name>
    <name type="common">Pike-perch</name>
    <name type="synonym">Perca lucioperca</name>
    <dbReference type="NCBI Taxonomy" id="283035"/>
    <lineage>
        <taxon>Eukaryota</taxon>
        <taxon>Metazoa</taxon>
        <taxon>Chordata</taxon>
        <taxon>Craniata</taxon>
        <taxon>Vertebrata</taxon>
        <taxon>Euteleostomi</taxon>
        <taxon>Actinopterygii</taxon>
        <taxon>Neopterygii</taxon>
        <taxon>Teleostei</taxon>
        <taxon>Neoteleostei</taxon>
        <taxon>Acanthomorphata</taxon>
        <taxon>Eupercaria</taxon>
        <taxon>Perciformes</taxon>
        <taxon>Percoidei</taxon>
        <taxon>Percidae</taxon>
        <taxon>Luciopercinae</taxon>
        <taxon>Sander</taxon>
    </lineage>
</organism>
<comment type="catalytic activity">
    <reaction evidence="21">
        <text>L-dopa(out) + L-phenylalanine(in) = L-dopa(in) + L-phenylalanine(out)</text>
        <dbReference type="Rhea" id="RHEA:71439"/>
        <dbReference type="ChEBI" id="CHEBI:57504"/>
        <dbReference type="ChEBI" id="CHEBI:58095"/>
    </reaction>
</comment>
<comment type="catalytic activity">
    <reaction evidence="31">
        <text>S-methylmercury-L-cysteine(in) + L-leucine(out) = S-methylmercury-L-cysteine(out) + L-leucine(in)</text>
        <dbReference type="Rhea" id="RHEA:71107"/>
        <dbReference type="ChEBI" id="CHEBI:57427"/>
        <dbReference type="ChEBI" id="CHEBI:190186"/>
    </reaction>
</comment>
<evidence type="ECO:0000256" key="1">
    <source>
        <dbReference type="ARBA" id="ARBA00004554"/>
    </source>
</evidence>
<evidence type="ECO:0000256" key="35">
    <source>
        <dbReference type="SAM" id="Phobius"/>
    </source>
</evidence>
<gene>
    <name evidence="36" type="primary">slc7a8b</name>
</gene>
<keyword evidence="11" id="KW-1015">Disulfide bond</keyword>
<dbReference type="InterPro" id="IPR050598">
    <property type="entry name" value="AminoAcid_Transporter"/>
</dbReference>
<evidence type="ECO:0000256" key="9">
    <source>
        <dbReference type="ARBA" id="ARBA00022989"/>
    </source>
</evidence>
<dbReference type="PANTHER" id="PTHR11785:SF113">
    <property type="entry name" value="LARGE NEUTRAL AMINO ACIDS TRANSPORTER SMALL SUBUNIT 2"/>
    <property type="match status" value="1"/>
</dbReference>
<evidence type="ECO:0000313" key="37">
    <source>
        <dbReference type="Proteomes" id="UP000694568"/>
    </source>
</evidence>
<dbReference type="Pfam" id="PF13520">
    <property type="entry name" value="AA_permease_2"/>
    <property type="match status" value="1"/>
</dbReference>
<feature type="transmembrane region" description="Helical" evidence="35">
    <location>
        <begin position="312"/>
        <end position="332"/>
    </location>
</feature>
<dbReference type="Gene3D" id="1.20.1740.10">
    <property type="entry name" value="Amino acid/polyamine transporter I"/>
    <property type="match status" value="1"/>
</dbReference>
<name>A0A8C9XSW8_SANLU</name>
<evidence type="ECO:0000256" key="33">
    <source>
        <dbReference type="ARBA" id="ARBA00049378"/>
    </source>
</evidence>
<proteinExistence type="inferred from homology"/>
<comment type="catalytic activity">
    <reaction evidence="28">
        <text>L-valine(in) + L-phenylalanine(out) = L-valine(out) + L-phenylalanine(in)</text>
        <dbReference type="Rhea" id="RHEA:71019"/>
        <dbReference type="ChEBI" id="CHEBI:57762"/>
        <dbReference type="ChEBI" id="CHEBI:58095"/>
    </reaction>
</comment>
<evidence type="ECO:0000256" key="20">
    <source>
        <dbReference type="ARBA" id="ARBA00036858"/>
    </source>
</evidence>
<evidence type="ECO:0000256" key="23">
    <source>
        <dbReference type="ARBA" id="ARBA00040823"/>
    </source>
</evidence>
<evidence type="ECO:0000256" key="28">
    <source>
        <dbReference type="ARBA" id="ARBA00048298"/>
    </source>
</evidence>
<evidence type="ECO:0000256" key="5">
    <source>
        <dbReference type="ARBA" id="ARBA00022475"/>
    </source>
</evidence>
<evidence type="ECO:0000256" key="27">
    <source>
        <dbReference type="ARBA" id="ARBA00047602"/>
    </source>
</evidence>
<accession>A0A8C9XSW8</accession>
<comment type="catalytic activity">
    <reaction evidence="20">
        <text>L-cysteine(out) + L-methionine(in) = L-cysteine(in) + L-methionine(out)</text>
        <dbReference type="Rhea" id="RHEA:71055"/>
        <dbReference type="ChEBI" id="CHEBI:35235"/>
        <dbReference type="ChEBI" id="CHEBI:57844"/>
    </reaction>
</comment>
<dbReference type="GeneTree" id="ENSGT00940000158278"/>
<evidence type="ECO:0000256" key="24">
    <source>
        <dbReference type="ARBA" id="ARBA00042153"/>
    </source>
</evidence>
<comment type="catalytic activity">
    <reaction evidence="18">
        <text>3,3',5-triiodo-L-thyronine(out) = 3,3',5-triiodo-L-thyronine(in)</text>
        <dbReference type="Rhea" id="RHEA:71811"/>
        <dbReference type="ChEBI" id="CHEBI:533015"/>
    </reaction>
    <physiologicalReaction direction="left-to-right" evidence="18">
        <dbReference type="Rhea" id="RHEA:71812"/>
    </physiologicalReaction>
</comment>
<comment type="similarity">
    <text evidence="2">Belongs to the amino acid-polyamine-organocation (APC) superfamily. L-type amino acid transporter (LAT) (TC 2.A.3.8) family.</text>
</comment>
<keyword evidence="6" id="KW-0597">Phosphoprotein</keyword>
<dbReference type="GO" id="GO:0016323">
    <property type="term" value="C:basolateral plasma membrane"/>
    <property type="evidence" value="ECO:0007669"/>
    <property type="project" value="UniProtKB-SubCell"/>
</dbReference>
<evidence type="ECO:0000256" key="18">
    <source>
        <dbReference type="ARBA" id="ARBA00036782"/>
    </source>
</evidence>
<evidence type="ECO:0000256" key="30">
    <source>
        <dbReference type="ARBA" id="ARBA00048516"/>
    </source>
</evidence>
<keyword evidence="37" id="KW-1185">Reference proteome</keyword>
<feature type="transmembrane region" description="Helical" evidence="35">
    <location>
        <begin position="367"/>
        <end position="389"/>
    </location>
</feature>
<feature type="compositionally biased region" description="Basic and acidic residues" evidence="34">
    <location>
        <begin position="18"/>
        <end position="31"/>
    </location>
</feature>
<feature type="transmembrane region" description="Helical" evidence="35">
    <location>
        <begin position="271"/>
        <end position="292"/>
    </location>
</feature>
<keyword evidence="4" id="KW-0050">Antiport</keyword>
<feature type="transmembrane region" description="Helical" evidence="35">
    <location>
        <begin position="165"/>
        <end position="185"/>
    </location>
</feature>
<evidence type="ECO:0000256" key="31">
    <source>
        <dbReference type="ARBA" id="ARBA00049165"/>
    </source>
</evidence>
<dbReference type="GO" id="GO:0015175">
    <property type="term" value="F:neutral L-amino acid transmembrane transporter activity"/>
    <property type="evidence" value="ECO:0007669"/>
    <property type="project" value="TreeGrafter"/>
</dbReference>
<comment type="catalytic activity">
    <reaction evidence="22">
        <text>L-glutamine(in) + L-phenylalanine(out) = L-glutamine(out) + L-phenylalanine(in)</text>
        <dbReference type="Rhea" id="RHEA:71027"/>
        <dbReference type="ChEBI" id="CHEBI:58095"/>
        <dbReference type="ChEBI" id="CHEBI:58359"/>
    </reaction>
</comment>
<feature type="transmembrane region" description="Helical" evidence="35">
    <location>
        <begin position="395"/>
        <end position="413"/>
    </location>
</feature>
<evidence type="ECO:0000256" key="17">
    <source>
        <dbReference type="ARBA" id="ARBA00036639"/>
    </source>
</evidence>
<comment type="subcellular location">
    <subcellularLocation>
        <location evidence="1">Basolateral cell membrane</location>
        <topology evidence="1">Multi-pass membrane protein</topology>
    </subcellularLocation>
</comment>
<dbReference type="InterPro" id="IPR002293">
    <property type="entry name" value="AA/rel_permease1"/>
</dbReference>
<evidence type="ECO:0000256" key="19">
    <source>
        <dbReference type="ARBA" id="ARBA00036798"/>
    </source>
</evidence>
<evidence type="ECO:0000256" key="29">
    <source>
        <dbReference type="ARBA" id="ARBA00048316"/>
    </source>
</evidence>
<comment type="catalytic activity">
    <reaction evidence="32">
        <text>L-phenylalanine(out) + L-alanine(in) = L-phenylalanine(in) + L-alanine(out)</text>
        <dbReference type="Rhea" id="RHEA:71043"/>
        <dbReference type="ChEBI" id="CHEBI:57972"/>
        <dbReference type="ChEBI" id="CHEBI:58095"/>
    </reaction>
</comment>
<evidence type="ECO:0000256" key="8">
    <source>
        <dbReference type="ARBA" id="ARBA00022970"/>
    </source>
</evidence>
<keyword evidence="9 35" id="KW-1133">Transmembrane helix</keyword>
<dbReference type="GO" id="GO:0015297">
    <property type="term" value="F:antiporter activity"/>
    <property type="evidence" value="ECO:0007669"/>
    <property type="project" value="UniProtKB-KW"/>
</dbReference>
<protein>
    <recommendedName>
        <fullName evidence="23">Large neutral amino acids transporter small subunit 2</fullName>
    </recommendedName>
    <alternativeName>
        <fullName evidence="24">L-type amino acid transporter 2</fullName>
    </alternativeName>
    <alternativeName>
        <fullName evidence="25">Solute carrier family 7 member 8</fullName>
    </alternativeName>
</protein>
<evidence type="ECO:0000256" key="7">
    <source>
        <dbReference type="ARBA" id="ARBA00022692"/>
    </source>
</evidence>
<evidence type="ECO:0000256" key="34">
    <source>
        <dbReference type="SAM" id="MobiDB-lite"/>
    </source>
</evidence>
<evidence type="ECO:0000256" key="3">
    <source>
        <dbReference type="ARBA" id="ARBA00022448"/>
    </source>
</evidence>
<comment type="catalytic activity">
    <reaction evidence="27">
        <text>S-methylmercury-L-cysteine(in) + L-phenylalanine(out) = S-methylmercury-L-cysteine(out) + L-phenylalanine(in)</text>
        <dbReference type="Rhea" id="RHEA:71111"/>
        <dbReference type="ChEBI" id="CHEBI:58095"/>
        <dbReference type="ChEBI" id="CHEBI:190186"/>
    </reaction>
</comment>
<feature type="transmembrane region" description="Helical" evidence="35">
    <location>
        <begin position="425"/>
        <end position="446"/>
    </location>
</feature>
<feature type="region of interest" description="Disordered" evidence="34">
    <location>
        <begin position="1"/>
        <end position="32"/>
    </location>
</feature>
<dbReference type="NCBIfam" id="TIGR00911">
    <property type="entry name" value="2A0308"/>
    <property type="match status" value="1"/>
</dbReference>
<evidence type="ECO:0000256" key="14">
    <source>
        <dbReference type="ARBA" id="ARBA00036218"/>
    </source>
</evidence>
<keyword evidence="5" id="KW-1003">Cell membrane</keyword>
<reference evidence="36" key="2">
    <citation type="submission" date="2025-09" db="UniProtKB">
        <authorList>
            <consortium name="Ensembl"/>
        </authorList>
    </citation>
    <scope>IDENTIFICATION</scope>
</reference>
<comment type="catalytic activity">
    <reaction evidence="33">
        <text>L-tryptophan(in) + L-phenylalanine(out) = L-tryptophan(out) + L-phenylalanine(in)</text>
        <dbReference type="Rhea" id="RHEA:71007"/>
        <dbReference type="ChEBI" id="CHEBI:57912"/>
        <dbReference type="ChEBI" id="CHEBI:58095"/>
    </reaction>
</comment>
<comment type="catalytic activity">
    <reaction evidence="26">
        <text>S-methylmercury-L-cysteine(out) + L-methionine(in) = S-methylmercury-L-cysteine(in) + L-methionine(out)</text>
        <dbReference type="Rhea" id="RHEA:71103"/>
        <dbReference type="ChEBI" id="CHEBI:57844"/>
        <dbReference type="ChEBI" id="CHEBI:190186"/>
    </reaction>
</comment>
<comment type="catalytic activity">
    <reaction evidence="19">
        <text>L-histidine(in) + L-phenylalanine(out) = L-histidine(out) + L-phenylalanine(in)</text>
        <dbReference type="Rhea" id="RHEA:71003"/>
        <dbReference type="ChEBI" id="CHEBI:57595"/>
        <dbReference type="ChEBI" id="CHEBI:58095"/>
    </reaction>
</comment>
<comment type="catalytic activity">
    <reaction evidence="16">
        <text>L-cysteine(in) + L-phenylalanine(out) = L-cysteine(out) + L-phenylalanine(in)</text>
        <dbReference type="Rhea" id="RHEA:71031"/>
        <dbReference type="ChEBI" id="CHEBI:35235"/>
        <dbReference type="ChEBI" id="CHEBI:58095"/>
    </reaction>
</comment>
<dbReference type="Ensembl" id="ENSSLUT00000014800.1">
    <property type="protein sequence ID" value="ENSSLUP00000014335.1"/>
    <property type="gene ID" value="ENSSLUG00000005607.1"/>
</dbReference>
<evidence type="ECO:0000256" key="25">
    <source>
        <dbReference type="ARBA" id="ARBA00042897"/>
    </source>
</evidence>
<feature type="transmembrane region" description="Helical" evidence="35">
    <location>
        <begin position="197"/>
        <end position="219"/>
    </location>
</feature>
<comment type="catalytic activity">
    <reaction evidence="14">
        <text>L-leucine(out) + L-methionine(in) = L-leucine(in) + L-methionine(out)</text>
        <dbReference type="Rhea" id="RHEA:71051"/>
        <dbReference type="ChEBI" id="CHEBI:57427"/>
        <dbReference type="ChEBI" id="CHEBI:57844"/>
    </reaction>
</comment>
<keyword evidence="7 35" id="KW-0812">Transmembrane</keyword>
<dbReference type="AlphaFoldDB" id="A0A8C9XSW8"/>
<comment type="catalytic activity">
    <reaction evidence="13">
        <text>L-isoleucine(in) + L-phenylalanine(out) = L-isoleucine(out) + L-phenylalanine(in)</text>
        <dbReference type="Rhea" id="RHEA:71011"/>
        <dbReference type="ChEBI" id="CHEBI:58045"/>
        <dbReference type="ChEBI" id="CHEBI:58095"/>
    </reaction>
</comment>
<evidence type="ECO:0000256" key="4">
    <source>
        <dbReference type="ARBA" id="ARBA00022449"/>
    </source>
</evidence>
<comment type="catalytic activity">
    <reaction evidence="15">
        <text>3,3'-diiodo-L-thyronine(out) = 3,3'-diiodo-L-thyronine(in)</text>
        <dbReference type="Rhea" id="RHEA:71823"/>
        <dbReference type="ChEBI" id="CHEBI:176514"/>
    </reaction>
    <physiologicalReaction direction="left-to-right" evidence="15">
        <dbReference type="Rhea" id="RHEA:71824"/>
    </physiologicalReaction>
</comment>
<evidence type="ECO:0000256" key="26">
    <source>
        <dbReference type="ARBA" id="ARBA00047284"/>
    </source>
</evidence>
<feature type="transmembrane region" description="Helical" evidence="35">
    <location>
        <begin position="231"/>
        <end position="250"/>
    </location>
</feature>
<reference evidence="36" key="1">
    <citation type="submission" date="2025-08" db="UniProtKB">
        <authorList>
            <consortium name="Ensembl"/>
        </authorList>
    </citation>
    <scope>IDENTIFICATION</scope>
</reference>
<comment type="catalytic activity">
    <reaction evidence="17">
        <text>L-leucine(in) + L-phenylalanine(out) = L-leucine(out) + L-phenylalanine(in)</text>
        <dbReference type="Rhea" id="RHEA:71023"/>
        <dbReference type="ChEBI" id="CHEBI:57427"/>
        <dbReference type="ChEBI" id="CHEBI:58095"/>
    </reaction>
</comment>
<evidence type="ECO:0000313" key="36">
    <source>
        <dbReference type="Ensembl" id="ENSSLUP00000014335.1"/>
    </source>
</evidence>
<evidence type="ECO:0000256" key="6">
    <source>
        <dbReference type="ARBA" id="ARBA00022553"/>
    </source>
</evidence>
<dbReference type="GO" id="GO:0015179">
    <property type="term" value="F:L-amino acid transmembrane transporter activity"/>
    <property type="evidence" value="ECO:0007669"/>
    <property type="project" value="TreeGrafter"/>
</dbReference>
<feature type="transmembrane region" description="Helical" evidence="35">
    <location>
        <begin position="121"/>
        <end position="145"/>
    </location>
</feature>
<dbReference type="Proteomes" id="UP000694568">
    <property type="component" value="Unplaced"/>
</dbReference>
<evidence type="ECO:0000256" key="2">
    <source>
        <dbReference type="ARBA" id="ARBA00007040"/>
    </source>
</evidence>